<keyword evidence="2" id="KW-0812">Transmembrane</keyword>
<evidence type="ECO:0000313" key="5">
    <source>
        <dbReference type="EMBL" id="KAK2075802.1"/>
    </source>
</evidence>
<organism evidence="5 6">
    <name type="scientific">Prototheca wickerhamii</name>
    <dbReference type="NCBI Taxonomy" id="3111"/>
    <lineage>
        <taxon>Eukaryota</taxon>
        <taxon>Viridiplantae</taxon>
        <taxon>Chlorophyta</taxon>
        <taxon>core chlorophytes</taxon>
        <taxon>Trebouxiophyceae</taxon>
        <taxon>Chlorellales</taxon>
        <taxon>Chlorellaceae</taxon>
        <taxon>Prototheca</taxon>
    </lineage>
</organism>
<keyword evidence="3" id="KW-1133">Transmembrane helix</keyword>
<dbReference type="Pfam" id="PF13704">
    <property type="entry name" value="Glyco_tranf_2_4"/>
    <property type="match status" value="1"/>
</dbReference>
<sequence>MSVMPRRRPQLLHTRGLGRRNGLEGSDHGESPVANVSALNSTDLAPGPESTPIEEMREPLPAFESTPMPPRQTFQSFQQSQWQLTQEITSATFVQPGHPGPGFVAMCLVARDAHGDIGEWLAHHRRLGVTRVYVWDNASTPPMEEVLHEHIASGLVVYSYFDSFEHPTNAPQLYAYDRCLEQGRGMHDWMAFIDVDEFLIFRGGGSPVRSLPQYLTNFMQSSGLAVHWILFGSSGHRERPDGGVLRSYVRCLPLRHSQHTLVKSIVRLPCTAAAWSPHAFRHSCPDLPLLRTDHSVQEGPRAAEPVHNDLVIHHYATKSQREFELKMRRGSGMKRQRGWEYFYFVDGWSVEWNMDALAVWDERQPSPAERRMERASVAAALARYANETHQDHWLRGR</sequence>
<keyword evidence="3" id="KW-0472">Membrane</keyword>
<feature type="region of interest" description="Disordered" evidence="4">
    <location>
        <begin position="1"/>
        <end position="52"/>
    </location>
</feature>
<proteinExistence type="predicted"/>
<keyword evidence="6" id="KW-1185">Reference proteome</keyword>
<dbReference type="PANTHER" id="PTHR21461">
    <property type="entry name" value="GLYCOSYLTRANSFERASE FAMILY 92 PROTEIN"/>
    <property type="match status" value="1"/>
</dbReference>
<reference evidence="5" key="1">
    <citation type="submission" date="2021-01" db="EMBL/GenBank/DDBJ databases">
        <authorList>
            <person name="Eckstrom K.M.E."/>
        </authorList>
    </citation>
    <scope>NUCLEOTIDE SEQUENCE</scope>
    <source>
        <strain evidence="5">UVCC 0001</strain>
    </source>
</reference>
<gene>
    <name evidence="5" type="ORF">QBZ16_001543</name>
</gene>
<evidence type="ECO:0000256" key="2">
    <source>
        <dbReference type="ARBA" id="ARBA00022692"/>
    </source>
</evidence>
<evidence type="ECO:0000256" key="1">
    <source>
        <dbReference type="ARBA" id="ARBA00004167"/>
    </source>
</evidence>
<dbReference type="GO" id="GO:0016020">
    <property type="term" value="C:membrane"/>
    <property type="evidence" value="ECO:0007669"/>
    <property type="project" value="UniProtKB-SubCell"/>
</dbReference>
<comment type="subcellular location">
    <subcellularLocation>
        <location evidence="1">Membrane</location>
        <topology evidence="1">Single-pass membrane protein</topology>
    </subcellularLocation>
</comment>
<dbReference type="GO" id="GO:0005737">
    <property type="term" value="C:cytoplasm"/>
    <property type="evidence" value="ECO:0007669"/>
    <property type="project" value="TreeGrafter"/>
</dbReference>
<name>A0AAD9IGF1_PROWI</name>
<comment type="caution">
    <text evidence="5">The sequence shown here is derived from an EMBL/GenBank/DDBJ whole genome shotgun (WGS) entry which is preliminary data.</text>
</comment>
<accession>A0AAD9IGF1</accession>
<protein>
    <recommendedName>
        <fullName evidence="7">Glycosyltransferase family 92 protein</fullName>
    </recommendedName>
</protein>
<evidence type="ECO:0000313" key="6">
    <source>
        <dbReference type="Proteomes" id="UP001255856"/>
    </source>
</evidence>
<dbReference type="Proteomes" id="UP001255856">
    <property type="component" value="Unassembled WGS sequence"/>
</dbReference>
<dbReference type="EMBL" id="JASFZW010000013">
    <property type="protein sequence ID" value="KAK2075802.1"/>
    <property type="molecule type" value="Genomic_DNA"/>
</dbReference>
<evidence type="ECO:0000256" key="3">
    <source>
        <dbReference type="ARBA" id="ARBA00022989"/>
    </source>
</evidence>
<dbReference type="GO" id="GO:0016757">
    <property type="term" value="F:glycosyltransferase activity"/>
    <property type="evidence" value="ECO:0007669"/>
    <property type="project" value="TreeGrafter"/>
</dbReference>
<feature type="compositionally biased region" description="Basic residues" evidence="4">
    <location>
        <begin position="1"/>
        <end position="10"/>
    </location>
</feature>
<feature type="compositionally biased region" description="Basic and acidic residues" evidence="4">
    <location>
        <begin position="21"/>
        <end position="30"/>
    </location>
</feature>
<dbReference type="PANTHER" id="PTHR21461:SF69">
    <property type="entry name" value="GLYCOSYLTRANSFERASE FAMILY 92 PROTEIN"/>
    <property type="match status" value="1"/>
</dbReference>
<dbReference type="AlphaFoldDB" id="A0AAD9IGF1"/>
<evidence type="ECO:0008006" key="7">
    <source>
        <dbReference type="Google" id="ProtNLM"/>
    </source>
</evidence>
<evidence type="ECO:0000256" key="4">
    <source>
        <dbReference type="SAM" id="MobiDB-lite"/>
    </source>
</evidence>